<dbReference type="InterPro" id="IPR018244">
    <property type="entry name" value="Allrgn_V5/Tpx1_CS"/>
</dbReference>
<keyword evidence="3" id="KW-0732">Signal</keyword>
<evidence type="ECO:0000259" key="4">
    <source>
        <dbReference type="SMART" id="SM00198"/>
    </source>
</evidence>
<sequence length="354" mass="38365">MDQNNHTKTARWLAILVLLTMQILSAKADVVTVWTTVKVPAPTQTAPLSPSYTSLNEFKDDMLKVTNEYRANHDADPLVWNDTLADYSREWAEACIWKHSKSSYGENLAYGYQNVSAAVIAWGGEGAMYNFGKPTGFTEETGHFTQLVWKSTTQVGCAAVNCGYTKNGNGKRDDEIEMREDAFEDDLFAEDAFEGVLMAPRFNTDEAGRDGLEGLKVARGEARAQGWYVVCEYTPPGNVVGQHDSYFKKNVLPKKAPAVDSSSSSTTTSEASSTSTPEPSPNAATSTTIGSQSQPTGGAIRFALDSTLGMMLVALGTVGPSLMLIHIAHLVGRRTARSIDFWNVPILTGLAQGT</sequence>
<dbReference type="Proteomes" id="UP000030143">
    <property type="component" value="Unassembled WGS sequence"/>
</dbReference>
<keyword evidence="2" id="KW-0812">Transmembrane</keyword>
<dbReference type="STRING" id="27334.A0A0A2K9G2"/>
<dbReference type="InterPro" id="IPR001283">
    <property type="entry name" value="CRISP-related"/>
</dbReference>
<feature type="region of interest" description="Disordered" evidence="1">
    <location>
        <begin position="256"/>
        <end position="296"/>
    </location>
</feature>
<dbReference type="HOGENOM" id="CLU_035730_6_2_1"/>
<keyword evidence="2" id="KW-1133">Transmembrane helix</keyword>
<dbReference type="AlphaFoldDB" id="A0A0A2K9G2"/>
<evidence type="ECO:0000256" key="1">
    <source>
        <dbReference type="SAM" id="MobiDB-lite"/>
    </source>
</evidence>
<evidence type="ECO:0000256" key="3">
    <source>
        <dbReference type="SAM" id="SignalP"/>
    </source>
</evidence>
<feature type="domain" description="SCP" evidence="4">
    <location>
        <begin position="57"/>
        <end position="170"/>
    </location>
</feature>
<dbReference type="PRINTS" id="PR00837">
    <property type="entry name" value="V5TPXLIKE"/>
</dbReference>
<dbReference type="SMART" id="SM00198">
    <property type="entry name" value="SCP"/>
    <property type="match status" value="1"/>
</dbReference>
<organism evidence="5 6">
    <name type="scientific">Penicillium expansum</name>
    <name type="common">Blue mold rot fungus</name>
    <dbReference type="NCBI Taxonomy" id="27334"/>
    <lineage>
        <taxon>Eukaryota</taxon>
        <taxon>Fungi</taxon>
        <taxon>Dikarya</taxon>
        <taxon>Ascomycota</taxon>
        <taxon>Pezizomycotina</taxon>
        <taxon>Eurotiomycetes</taxon>
        <taxon>Eurotiomycetidae</taxon>
        <taxon>Eurotiales</taxon>
        <taxon>Aspergillaceae</taxon>
        <taxon>Penicillium</taxon>
    </lineage>
</organism>
<gene>
    <name evidence="5" type="ORF">PEX2_018080</name>
</gene>
<keyword evidence="2" id="KW-0472">Membrane</keyword>
<keyword evidence="6" id="KW-1185">Reference proteome</keyword>
<protein>
    <submittedName>
        <fullName evidence="5">Allergen V5/Tpx-1-like protein</fullName>
    </submittedName>
</protein>
<dbReference type="GeneID" id="27674502"/>
<comment type="caution">
    <text evidence="5">The sequence shown here is derived from an EMBL/GenBank/DDBJ whole genome shotgun (WGS) entry which is preliminary data.</text>
</comment>
<dbReference type="Gene3D" id="3.40.33.10">
    <property type="entry name" value="CAP"/>
    <property type="match status" value="1"/>
</dbReference>
<dbReference type="OrthoDB" id="337038at2759"/>
<evidence type="ECO:0000313" key="5">
    <source>
        <dbReference type="EMBL" id="KGO62401.1"/>
    </source>
</evidence>
<evidence type="ECO:0000256" key="2">
    <source>
        <dbReference type="SAM" id="Phobius"/>
    </source>
</evidence>
<dbReference type="Pfam" id="PF00188">
    <property type="entry name" value="CAP"/>
    <property type="match status" value="1"/>
</dbReference>
<dbReference type="RefSeq" id="XP_016602970.1">
    <property type="nucleotide sequence ID" value="XM_016739083.1"/>
</dbReference>
<dbReference type="SUPFAM" id="SSF55797">
    <property type="entry name" value="PR-1-like"/>
    <property type="match status" value="1"/>
</dbReference>
<dbReference type="VEuPathDB" id="FungiDB:PEXP_065210"/>
<dbReference type="PhylomeDB" id="A0A0A2K9G2"/>
<feature type="compositionally biased region" description="Low complexity" evidence="1">
    <location>
        <begin position="261"/>
        <end position="288"/>
    </location>
</feature>
<name>A0A0A2K9G2_PENEN</name>
<reference evidence="5 6" key="1">
    <citation type="journal article" date="2015" name="Mol. Plant Microbe Interact.">
        <title>Genome, transcriptome, and functional analyses of Penicillium expansum provide new insights into secondary metabolism and pathogenicity.</title>
        <authorList>
            <person name="Ballester A.R."/>
            <person name="Marcet-Houben M."/>
            <person name="Levin E."/>
            <person name="Sela N."/>
            <person name="Selma-Lazaro C."/>
            <person name="Carmona L."/>
            <person name="Wisniewski M."/>
            <person name="Droby S."/>
            <person name="Gonzalez-Candelas L."/>
            <person name="Gabaldon T."/>
        </authorList>
    </citation>
    <scope>NUCLEOTIDE SEQUENCE [LARGE SCALE GENOMIC DNA]</scope>
    <source>
        <strain evidence="5 6">MD-8</strain>
    </source>
</reference>
<feature type="transmembrane region" description="Helical" evidence="2">
    <location>
        <begin position="308"/>
        <end position="331"/>
    </location>
</feature>
<evidence type="ECO:0000313" key="6">
    <source>
        <dbReference type="Proteomes" id="UP000030143"/>
    </source>
</evidence>
<dbReference type="PANTHER" id="PTHR10334">
    <property type="entry name" value="CYSTEINE-RICH SECRETORY PROTEIN-RELATED"/>
    <property type="match status" value="1"/>
</dbReference>
<dbReference type="PROSITE" id="PS01009">
    <property type="entry name" value="CRISP_1"/>
    <property type="match status" value="1"/>
</dbReference>
<accession>A0A0A2K9G2</accession>
<proteinExistence type="predicted"/>
<feature type="signal peptide" evidence="3">
    <location>
        <begin position="1"/>
        <end position="28"/>
    </location>
</feature>
<dbReference type="InterPro" id="IPR014044">
    <property type="entry name" value="CAP_dom"/>
</dbReference>
<dbReference type="InterPro" id="IPR035940">
    <property type="entry name" value="CAP_sf"/>
</dbReference>
<feature type="chain" id="PRO_5009752815" evidence="3">
    <location>
        <begin position="29"/>
        <end position="354"/>
    </location>
</feature>
<dbReference type="EMBL" id="JQFZ01000021">
    <property type="protein sequence ID" value="KGO62401.1"/>
    <property type="molecule type" value="Genomic_DNA"/>
</dbReference>
<dbReference type="GO" id="GO:0005576">
    <property type="term" value="C:extracellular region"/>
    <property type="evidence" value="ECO:0007669"/>
    <property type="project" value="InterPro"/>
</dbReference>